<feature type="signal peptide" evidence="1">
    <location>
        <begin position="1"/>
        <end position="22"/>
    </location>
</feature>
<keyword evidence="1" id="KW-0732">Signal</keyword>
<proteinExistence type="predicted"/>
<feature type="chain" id="PRO_5044273700" evidence="1">
    <location>
        <begin position="23"/>
        <end position="108"/>
    </location>
</feature>
<dbReference type="Ensembl" id="ENSOTST00005175366.1">
    <property type="protein sequence ID" value="ENSOTSP00005121974.1"/>
    <property type="gene ID" value="ENSOTSG00005074995.1"/>
</dbReference>
<dbReference type="Proteomes" id="UP000694402">
    <property type="component" value="Unassembled WGS sequence"/>
</dbReference>
<dbReference type="GO" id="GO:0060097">
    <property type="term" value="P:cytoskeletal rearrangement involved in phagocytosis, engulfment"/>
    <property type="evidence" value="ECO:0007669"/>
    <property type="project" value="TreeGrafter"/>
</dbReference>
<dbReference type="InterPro" id="IPR013783">
    <property type="entry name" value="Ig-like_fold"/>
</dbReference>
<reference evidence="2" key="3">
    <citation type="submission" date="2025-09" db="UniProtKB">
        <authorList>
            <consortium name="Ensembl"/>
        </authorList>
    </citation>
    <scope>IDENTIFICATION</scope>
</reference>
<evidence type="ECO:0000313" key="3">
    <source>
        <dbReference type="Proteomes" id="UP000694402"/>
    </source>
</evidence>
<evidence type="ECO:0000313" key="2">
    <source>
        <dbReference type="Ensembl" id="ENSOTSP00005121974.1"/>
    </source>
</evidence>
<dbReference type="Gene3D" id="2.60.40.10">
    <property type="entry name" value="Immunoglobulins"/>
    <property type="match status" value="1"/>
</dbReference>
<dbReference type="AlphaFoldDB" id="A0AAZ3Q1U6"/>
<dbReference type="PANTHER" id="PTHR46608:SF3">
    <property type="entry name" value="T-CELL IMMUNOGLOBULIN AND MUCIN DOMAIN-CONTAINING PROTEIN 4"/>
    <property type="match status" value="1"/>
</dbReference>
<name>A0AAZ3Q1U6_ONCTS</name>
<accession>A0AAZ3Q1U6</accession>
<organism evidence="2 3">
    <name type="scientific">Oncorhynchus tshawytscha</name>
    <name type="common">Chinook salmon</name>
    <name type="synonym">Salmo tshawytscha</name>
    <dbReference type="NCBI Taxonomy" id="74940"/>
    <lineage>
        <taxon>Eukaryota</taxon>
        <taxon>Metazoa</taxon>
        <taxon>Chordata</taxon>
        <taxon>Craniata</taxon>
        <taxon>Vertebrata</taxon>
        <taxon>Euteleostomi</taxon>
        <taxon>Actinopterygii</taxon>
        <taxon>Neopterygii</taxon>
        <taxon>Teleostei</taxon>
        <taxon>Protacanthopterygii</taxon>
        <taxon>Salmoniformes</taxon>
        <taxon>Salmonidae</taxon>
        <taxon>Salmoninae</taxon>
        <taxon>Oncorhynchus</taxon>
    </lineage>
</organism>
<dbReference type="PANTHER" id="PTHR46608">
    <property type="entry name" value="T-CELL IMMUNOGLOBULIN AND MUCIN DOMAIN-CONTAINING PROTEIN 4"/>
    <property type="match status" value="1"/>
</dbReference>
<sequence>METPCALGWFLLCLLSVIGIEGQNVTLHMLGRGAIPNSGCNKEIISSDGTKVTWRSSVRYHFFGVLKTGDVSLTILNKYHAVSDVWNFIAGFCYHARLFPGTGIFPAP</sequence>
<reference evidence="2" key="2">
    <citation type="submission" date="2025-08" db="UniProtKB">
        <authorList>
            <consortium name="Ensembl"/>
        </authorList>
    </citation>
    <scope>IDENTIFICATION</scope>
</reference>
<protein>
    <submittedName>
        <fullName evidence="2">Uncharacterized protein</fullName>
    </submittedName>
</protein>
<dbReference type="GO" id="GO:0043277">
    <property type="term" value="P:apoptotic cell clearance"/>
    <property type="evidence" value="ECO:0007669"/>
    <property type="project" value="TreeGrafter"/>
</dbReference>
<evidence type="ECO:0000256" key="1">
    <source>
        <dbReference type="SAM" id="SignalP"/>
    </source>
</evidence>
<reference evidence="3" key="1">
    <citation type="journal article" date="2018" name="PLoS ONE">
        <title>Chinook salmon (Oncorhynchus tshawytscha) genome and transcriptome.</title>
        <authorList>
            <person name="Christensen K.A."/>
            <person name="Leong J.S."/>
            <person name="Sakhrani D."/>
            <person name="Biagi C.A."/>
            <person name="Minkley D.R."/>
            <person name="Withler R.E."/>
            <person name="Rondeau E.B."/>
            <person name="Koop B.F."/>
            <person name="Devlin R.H."/>
        </authorList>
    </citation>
    <scope>NUCLEOTIDE SEQUENCE [LARGE SCALE GENOMIC DNA]</scope>
</reference>
<dbReference type="GO" id="GO:0001786">
    <property type="term" value="F:phosphatidylserine binding"/>
    <property type="evidence" value="ECO:0007669"/>
    <property type="project" value="TreeGrafter"/>
</dbReference>
<keyword evidence="3" id="KW-1185">Reference proteome</keyword>